<dbReference type="EMBL" id="CP012333">
    <property type="protein sequence ID" value="AKV01524.1"/>
    <property type="molecule type" value="Genomic_DNA"/>
</dbReference>
<gene>
    <name evidence="2" type="ORF">AKJ09_08187</name>
</gene>
<accession>A0A0K1Q726</accession>
<keyword evidence="1" id="KW-1133">Transmembrane helix</keyword>
<name>A0A0K1Q726_9BACT</name>
<keyword evidence="3" id="KW-1185">Reference proteome</keyword>
<keyword evidence="1" id="KW-0472">Membrane</keyword>
<dbReference type="Proteomes" id="UP000064967">
    <property type="component" value="Chromosome"/>
</dbReference>
<feature type="transmembrane region" description="Helical" evidence="1">
    <location>
        <begin position="85"/>
        <end position="106"/>
    </location>
</feature>
<proteinExistence type="predicted"/>
<evidence type="ECO:0000313" key="2">
    <source>
        <dbReference type="EMBL" id="AKV01524.1"/>
    </source>
</evidence>
<feature type="transmembrane region" description="Helical" evidence="1">
    <location>
        <begin position="118"/>
        <end position="140"/>
    </location>
</feature>
<sequence length="141" mass="14679">MDSLAYETPFEQHLAIALLGSVLGLLATALTLGYASIGKKHPEGVASALNLWAVGAAPPMLFAAYALVTGLFARGSTARPEDCSLLGLSFVSVLFAPLWFCASLATARPSRKGLFIEVLRLSVFLGWLLSSAVTIGLAAAV</sequence>
<feature type="transmembrane region" description="Helical" evidence="1">
    <location>
        <begin position="49"/>
        <end position="73"/>
    </location>
</feature>
<reference evidence="2 3" key="1">
    <citation type="submission" date="2015-08" db="EMBL/GenBank/DDBJ databases">
        <authorList>
            <person name="Babu N.S."/>
            <person name="Beckwith C.J."/>
            <person name="Beseler K.G."/>
            <person name="Brison A."/>
            <person name="Carone J.V."/>
            <person name="Caskin T.P."/>
            <person name="Diamond M."/>
            <person name="Durham M.E."/>
            <person name="Foxe J.M."/>
            <person name="Go M."/>
            <person name="Henderson B.A."/>
            <person name="Jones I.B."/>
            <person name="McGettigan J.A."/>
            <person name="Micheletti S.J."/>
            <person name="Nasrallah M.E."/>
            <person name="Ortiz D."/>
            <person name="Piller C.R."/>
            <person name="Privatt S.R."/>
            <person name="Schneider S.L."/>
            <person name="Sharp S."/>
            <person name="Smith T.C."/>
            <person name="Stanton J.D."/>
            <person name="Ullery H.E."/>
            <person name="Wilson R.J."/>
            <person name="Serrano M.G."/>
            <person name="Buck G."/>
            <person name="Lee V."/>
            <person name="Wang Y."/>
            <person name="Carvalho R."/>
            <person name="Voegtly L."/>
            <person name="Shi R."/>
            <person name="Duckworth R."/>
            <person name="Johnson A."/>
            <person name="Loviza R."/>
            <person name="Walstead R."/>
            <person name="Shah Z."/>
            <person name="Kiflezghi M."/>
            <person name="Wade K."/>
            <person name="Ball S.L."/>
            <person name="Bradley K.W."/>
            <person name="Asai D.J."/>
            <person name="Bowman C.A."/>
            <person name="Russell D.A."/>
            <person name="Pope W.H."/>
            <person name="Jacobs-Sera D."/>
            <person name="Hendrix R.W."/>
            <person name="Hatfull G.F."/>
        </authorList>
    </citation>
    <scope>NUCLEOTIDE SEQUENCE [LARGE SCALE GENOMIC DNA]</scope>
    <source>
        <strain evidence="2 3">DSM 27648</strain>
    </source>
</reference>
<keyword evidence="1" id="KW-0812">Transmembrane</keyword>
<organism evidence="2 3">
    <name type="scientific">Labilithrix luteola</name>
    <dbReference type="NCBI Taxonomy" id="1391654"/>
    <lineage>
        <taxon>Bacteria</taxon>
        <taxon>Pseudomonadati</taxon>
        <taxon>Myxococcota</taxon>
        <taxon>Polyangia</taxon>
        <taxon>Polyangiales</taxon>
        <taxon>Labilitrichaceae</taxon>
        <taxon>Labilithrix</taxon>
    </lineage>
</organism>
<evidence type="ECO:0000256" key="1">
    <source>
        <dbReference type="SAM" id="Phobius"/>
    </source>
</evidence>
<feature type="transmembrane region" description="Helical" evidence="1">
    <location>
        <begin position="14"/>
        <end position="37"/>
    </location>
</feature>
<protein>
    <submittedName>
        <fullName evidence="2">Uncharacterized protein</fullName>
    </submittedName>
</protein>
<evidence type="ECO:0000313" key="3">
    <source>
        <dbReference type="Proteomes" id="UP000064967"/>
    </source>
</evidence>
<dbReference type="RefSeq" id="WP_146652608.1">
    <property type="nucleotide sequence ID" value="NZ_CP012333.1"/>
</dbReference>
<dbReference type="KEGG" id="llu:AKJ09_08187"/>
<dbReference type="AlphaFoldDB" id="A0A0K1Q726"/>